<gene>
    <name evidence="1" type="ORF">BJ994_000303</name>
</gene>
<sequence>MNSTRLGRDFGWLWAAYSASSLGTAGSMASAVEANDASAKGPTSE</sequence>
<accession>A0A846RM65</accession>
<dbReference type="EMBL" id="JAATJL010000001">
    <property type="protein sequence ID" value="NJC21227.1"/>
    <property type="molecule type" value="Genomic_DNA"/>
</dbReference>
<reference evidence="1 2" key="1">
    <citation type="submission" date="2020-03" db="EMBL/GenBank/DDBJ databases">
        <title>Sequencing the genomes of 1000 actinobacteria strains.</title>
        <authorList>
            <person name="Klenk H.-P."/>
        </authorList>
    </citation>
    <scope>NUCLEOTIDE SEQUENCE [LARGE SCALE GENOMIC DNA]</scope>
    <source>
        <strain evidence="1 2">DSM 16403</strain>
    </source>
</reference>
<dbReference type="AlphaFoldDB" id="A0A846RM65"/>
<name>A0A846RM65_9MICC</name>
<evidence type="ECO:0000313" key="1">
    <source>
        <dbReference type="EMBL" id="NJC21227.1"/>
    </source>
</evidence>
<dbReference type="Proteomes" id="UP000547458">
    <property type="component" value="Unassembled WGS sequence"/>
</dbReference>
<evidence type="ECO:0000313" key="2">
    <source>
        <dbReference type="Proteomes" id="UP000547458"/>
    </source>
</evidence>
<protein>
    <submittedName>
        <fullName evidence="1">Uncharacterized protein</fullName>
    </submittedName>
</protein>
<proteinExistence type="predicted"/>
<keyword evidence="2" id="KW-1185">Reference proteome</keyword>
<organism evidence="1 2">
    <name type="scientific">Arthrobacter pigmenti</name>
    <dbReference type="NCBI Taxonomy" id="271432"/>
    <lineage>
        <taxon>Bacteria</taxon>
        <taxon>Bacillati</taxon>
        <taxon>Actinomycetota</taxon>
        <taxon>Actinomycetes</taxon>
        <taxon>Micrococcales</taxon>
        <taxon>Micrococcaceae</taxon>
        <taxon>Arthrobacter</taxon>
    </lineage>
</organism>
<comment type="caution">
    <text evidence="1">The sequence shown here is derived from an EMBL/GenBank/DDBJ whole genome shotgun (WGS) entry which is preliminary data.</text>
</comment>